<dbReference type="PROSITE" id="PS00107">
    <property type="entry name" value="PROTEIN_KINASE_ATP"/>
    <property type="match status" value="1"/>
</dbReference>
<feature type="binding site" evidence="1">
    <location>
        <position position="665"/>
    </location>
    <ligand>
        <name>ATP</name>
        <dbReference type="ChEBI" id="CHEBI:30616"/>
    </ligand>
</feature>
<evidence type="ECO:0000256" key="1">
    <source>
        <dbReference type="PROSITE-ProRule" id="PRU10141"/>
    </source>
</evidence>
<feature type="compositionally biased region" description="Low complexity" evidence="2">
    <location>
        <begin position="468"/>
        <end position="478"/>
    </location>
</feature>
<dbReference type="OrthoDB" id="3673723at2759"/>
<dbReference type="GO" id="GO:0005524">
    <property type="term" value="F:ATP binding"/>
    <property type="evidence" value="ECO:0007669"/>
    <property type="project" value="UniProtKB-UniRule"/>
</dbReference>
<feature type="region of interest" description="Disordered" evidence="2">
    <location>
        <begin position="436"/>
        <end position="508"/>
    </location>
</feature>
<feature type="compositionally biased region" description="Low complexity" evidence="2">
    <location>
        <begin position="255"/>
        <end position="264"/>
    </location>
</feature>
<keyword evidence="1" id="KW-0067">ATP-binding</keyword>
<evidence type="ECO:0000259" key="3">
    <source>
        <dbReference type="PROSITE" id="PS50011"/>
    </source>
</evidence>
<proteinExistence type="predicted"/>
<name>A0A6A6QNJ8_9PEZI</name>
<feature type="compositionally biased region" description="Acidic residues" evidence="2">
    <location>
        <begin position="37"/>
        <end position="62"/>
    </location>
</feature>
<reference evidence="4" key="1">
    <citation type="journal article" date="2020" name="Stud. Mycol.">
        <title>101 Dothideomycetes genomes: a test case for predicting lifestyles and emergence of pathogens.</title>
        <authorList>
            <person name="Haridas S."/>
            <person name="Albert R."/>
            <person name="Binder M."/>
            <person name="Bloem J."/>
            <person name="Labutti K."/>
            <person name="Salamov A."/>
            <person name="Andreopoulos B."/>
            <person name="Baker S."/>
            <person name="Barry K."/>
            <person name="Bills G."/>
            <person name="Bluhm B."/>
            <person name="Cannon C."/>
            <person name="Castanera R."/>
            <person name="Culley D."/>
            <person name="Daum C."/>
            <person name="Ezra D."/>
            <person name="Gonzalez J."/>
            <person name="Henrissat B."/>
            <person name="Kuo A."/>
            <person name="Liang C."/>
            <person name="Lipzen A."/>
            <person name="Lutzoni F."/>
            <person name="Magnuson J."/>
            <person name="Mondo S."/>
            <person name="Nolan M."/>
            <person name="Ohm R."/>
            <person name="Pangilinan J."/>
            <person name="Park H.-J."/>
            <person name="Ramirez L."/>
            <person name="Alfaro M."/>
            <person name="Sun H."/>
            <person name="Tritt A."/>
            <person name="Yoshinaga Y."/>
            <person name="Zwiers L.-H."/>
            <person name="Turgeon B."/>
            <person name="Goodwin S."/>
            <person name="Spatafora J."/>
            <person name="Crous P."/>
            <person name="Grigoriev I."/>
        </authorList>
    </citation>
    <scope>NUCLEOTIDE SEQUENCE</scope>
    <source>
        <strain evidence="4">CBS 269.34</strain>
    </source>
</reference>
<protein>
    <recommendedName>
        <fullName evidence="3">Protein kinase domain-containing protein</fullName>
    </recommendedName>
</protein>
<dbReference type="AlphaFoldDB" id="A0A6A6QNJ8"/>
<organism evidence="4 5">
    <name type="scientific">Lophium mytilinum</name>
    <dbReference type="NCBI Taxonomy" id="390894"/>
    <lineage>
        <taxon>Eukaryota</taxon>
        <taxon>Fungi</taxon>
        <taxon>Dikarya</taxon>
        <taxon>Ascomycota</taxon>
        <taxon>Pezizomycotina</taxon>
        <taxon>Dothideomycetes</taxon>
        <taxon>Pleosporomycetidae</taxon>
        <taxon>Mytilinidiales</taxon>
        <taxon>Mytilinidiaceae</taxon>
        <taxon>Lophium</taxon>
    </lineage>
</organism>
<keyword evidence="1" id="KW-0547">Nucleotide-binding</keyword>
<dbReference type="InterPro" id="IPR017441">
    <property type="entry name" value="Protein_kinase_ATP_BS"/>
</dbReference>
<dbReference type="Proteomes" id="UP000799750">
    <property type="component" value="Unassembled WGS sequence"/>
</dbReference>
<dbReference type="EMBL" id="MU004191">
    <property type="protein sequence ID" value="KAF2493945.1"/>
    <property type="molecule type" value="Genomic_DNA"/>
</dbReference>
<feature type="compositionally biased region" description="Basic and acidic residues" evidence="2">
    <location>
        <begin position="27"/>
        <end position="36"/>
    </location>
</feature>
<dbReference type="SUPFAM" id="SSF56112">
    <property type="entry name" value="Protein kinase-like (PK-like)"/>
    <property type="match status" value="1"/>
</dbReference>
<feature type="compositionally biased region" description="Gly residues" evidence="2">
    <location>
        <begin position="479"/>
        <end position="496"/>
    </location>
</feature>
<evidence type="ECO:0000256" key="2">
    <source>
        <dbReference type="SAM" id="MobiDB-lite"/>
    </source>
</evidence>
<feature type="domain" description="Protein kinase" evidence="3">
    <location>
        <begin position="632"/>
        <end position="737"/>
    </location>
</feature>
<sequence length="737" mass="81555">MVIGSEEEEEEEEAAGCEDDSGDGPSDESRGVRDEDQQQEEEREEERAYEDDGGDGPSDDDREAGNGGGGQDDNEEEDQWNNPPEIIDLDLSRLLHPAVRLPIELTYFAMGLMAEFPTEFEAMQAMGAAEYRFRLGELTLAVSRIWEQLSEFDRTLRVLRPIFLSDLSDDHILENLPLRLRIFAEGMTNSSAASFEARRAMDIEEYRASLKELLDAVMRLRTGQFDTDGQSGFDRPRANDTDSQNGSDGLGANGTGSQSGSNGSRANDTDGQSNTDGPEADHLNFGDLLEPDILDELNPDLEAFARGITGRPGEGFRTLQSMDRDTYDTELWDLARAVVTVRWSMMGQGPAEDPNAMYLYELLDPDILAQLPENLQAFARGITNSTIADYAAVRAMTRRQYLTALAELGDRVVDIREANDASNQNTDDDAAALNLAEENRARRPDRTRGQGPPMRSAGGGGGRPPDGSPSDSSDDQSNGRGGGDGGAGGGGGGGRPPRGPPDYSSGDSAEAFLENLVNSANRLERVAEIPEPANLPRQVLEHIRRRVVLIRNDDPAVNDHDAWYRAYREILRIHYAMRNPRPVEGDPIRSWYDAYRNLADLPRAERLRTPLLEDLAAKALEKLNVEGDERGWKYKKILGAGSFGVARLYVKTDAQNNIIDRVVLKFMTQGSADAVQEINNCRAIKTFKIRYCVDVRGDNTIAGFQRLGRPVSTQYCIFFEYCPYGTLSDLITQWARM</sequence>
<evidence type="ECO:0000313" key="4">
    <source>
        <dbReference type="EMBL" id="KAF2493945.1"/>
    </source>
</evidence>
<feature type="region of interest" description="Disordered" evidence="2">
    <location>
        <begin position="225"/>
        <end position="285"/>
    </location>
</feature>
<feature type="compositionally biased region" description="Polar residues" evidence="2">
    <location>
        <begin position="265"/>
        <end position="276"/>
    </location>
</feature>
<feature type="region of interest" description="Disordered" evidence="2">
    <location>
        <begin position="1"/>
        <end position="83"/>
    </location>
</feature>
<feature type="compositionally biased region" description="Basic and acidic residues" evidence="2">
    <location>
        <begin position="437"/>
        <end position="448"/>
    </location>
</feature>
<keyword evidence="5" id="KW-1185">Reference proteome</keyword>
<dbReference type="PROSITE" id="PS50011">
    <property type="entry name" value="PROTEIN_KINASE_DOM"/>
    <property type="match status" value="1"/>
</dbReference>
<gene>
    <name evidence="4" type="ORF">BU16DRAFT_60221</name>
</gene>
<feature type="compositionally biased region" description="Acidic residues" evidence="2">
    <location>
        <begin position="1"/>
        <end position="26"/>
    </location>
</feature>
<dbReference type="InterPro" id="IPR000719">
    <property type="entry name" value="Prot_kinase_dom"/>
</dbReference>
<evidence type="ECO:0000313" key="5">
    <source>
        <dbReference type="Proteomes" id="UP000799750"/>
    </source>
</evidence>
<dbReference type="GO" id="GO:0004672">
    <property type="term" value="F:protein kinase activity"/>
    <property type="evidence" value="ECO:0007669"/>
    <property type="project" value="InterPro"/>
</dbReference>
<accession>A0A6A6QNJ8</accession>
<dbReference type="InterPro" id="IPR011009">
    <property type="entry name" value="Kinase-like_dom_sf"/>
</dbReference>